<protein>
    <submittedName>
        <fullName evidence="1">DUF2948 family protein</fullName>
    </submittedName>
</protein>
<dbReference type="Pfam" id="PF11164">
    <property type="entry name" value="DUF2948"/>
    <property type="match status" value="1"/>
</dbReference>
<reference evidence="1 2" key="1">
    <citation type="submission" date="2019-06" db="EMBL/GenBank/DDBJ databases">
        <authorList>
            <person name="Lee I."/>
            <person name="Jang G.I."/>
            <person name="Hwang C.Y."/>
        </authorList>
    </citation>
    <scope>NUCLEOTIDE SEQUENCE [LARGE SCALE GENOMIC DNA]</scope>
    <source>
        <strain evidence="1 2">PAMC 28131</strain>
    </source>
</reference>
<sequence>MTELLLLRAEDGEDLKILSACAQDMAVKAMDVSWEPKRRRLVLLGNRYRWEAKEPTRVRSALRFEGVLAVARREWPDERHAVLPLLAVTESVPGELVLAFGGGTALRLRVDAIDVILEDMSGAWGALAVPGHGQD</sequence>
<gene>
    <name evidence="1" type="ORF">FJQ54_04195</name>
</gene>
<dbReference type="AlphaFoldDB" id="A0A501XSK0"/>
<proteinExistence type="predicted"/>
<evidence type="ECO:0000313" key="1">
    <source>
        <dbReference type="EMBL" id="TPE63323.1"/>
    </source>
</evidence>
<dbReference type="OrthoDB" id="7594874at2"/>
<evidence type="ECO:0000313" key="2">
    <source>
        <dbReference type="Proteomes" id="UP000319897"/>
    </source>
</evidence>
<keyword evidence="2" id="KW-1185">Reference proteome</keyword>
<name>A0A501XSK0_9SPHN</name>
<dbReference type="RefSeq" id="WP_140927183.1">
    <property type="nucleotide sequence ID" value="NZ_VFSU01000012.1"/>
</dbReference>
<comment type="caution">
    <text evidence="1">The sequence shown here is derived from an EMBL/GenBank/DDBJ whole genome shotgun (WGS) entry which is preliminary data.</text>
</comment>
<dbReference type="Proteomes" id="UP000319897">
    <property type="component" value="Unassembled WGS sequence"/>
</dbReference>
<organism evidence="1 2">
    <name type="scientific">Sandaracinobacter neustonicus</name>
    <dbReference type="NCBI Taxonomy" id="1715348"/>
    <lineage>
        <taxon>Bacteria</taxon>
        <taxon>Pseudomonadati</taxon>
        <taxon>Pseudomonadota</taxon>
        <taxon>Alphaproteobacteria</taxon>
        <taxon>Sphingomonadales</taxon>
        <taxon>Sphingosinicellaceae</taxon>
        <taxon>Sandaracinobacter</taxon>
    </lineage>
</organism>
<dbReference type="InterPro" id="IPR021335">
    <property type="entry name" value="DUF2948"/>
</dbReference>
<accession>A0A501XSK0</accession>
<dbReference type="EMBL" id="VFSU01000012">
    <property type="protein sequence ID" value="TPE63323.1"/>
    <property type="molecule type" value="Genomic_DNA"/>
</dbReference>